<reference evidence="2" key="1">
    <citation type="submission" date="2021-01" db="EMBL/GenBank/DDBJ databases">
        <authorList>
            <person name="Corre E."/>
            <person name="Pelletier E."/>
            <person name="Niang G."/>
            <person name="Scheremetjew M."/>
            <person name="Finn R."/>
            <person name="Kale V."/>
            <person name="Holt S."/>
            <person name="Cochrane G."/>
            <person name="Meng A."/>
            <person name="Brown T."/>
            <person name="Cohen L."/>
        </authorList>
    </citation>
    <scope>NUCLEOTIDE SEQUENCE</scope>
    <source>
        <strain evidence="2">CCMP645</strain>
    </source>
</reference>
<accession>A0A6S9VTB9</accession>
<protein>
    <submittedName>
        <fullName evidence="2">Uncharacterized protein</fullName>
    </submittedName>
</protein>
<evidence type="ECO:0000313" key="2">
    <source>
        <dbReference type="EMBL" id="CAE0763821.1"/>
    </source>
</evidence>
<dbReference type="EMBL" id="HBIZ01025950">
    <property type="protein sequence ID" value="CAE0763821.1"/>
    <property type="molecule type" value="Transcribed_RNA"/>
</dbReference>
<proteinExistence type="predicted"/>
<organism evidence="2">
    <name type="scientific">Chrysotila carterae</name>
    <name type="common">Marine alga</name>
    <name type="synonym">Syracosphaera carterae</name>
    <dbReference type="NCBI Taxonomy" id="13221"/>
    <lineage>
        <taxon>Eukaryota</taxon>
        <taxon>Haptista</taxon>
        <taxon>Haptophyta</taxon>
        <taxon>Prymnesiophyceae</taxon>
        <taxon>Isochrysidales</taxon>
        <taxon>Isochrysidaceae</taxon>
        <taxon>Chrysotila</taxon>
    </lineage>
</organism>
<gene>
    <name evidence="1" type="ORF">PCAR00345_LOCUS16432</name>
    <name evidence="2" type="ORF">PCAR00345_LOCUS16433</name>
</gene>
<evidence type="ECO:0000313" key="1">
    <source>
        <dbReference type="EMBL" id="CAE0763820.1"/>
    </source>
</evidence>
<dbReference type="AlphaFoldDB" id="A0A6S9VTB9"/>
<dbReference type="EMBL" id="HBIZ01025949">
    <property type="protein sequence ID" value="CAE0763820.1"/>
    <property type="molecule type" value="Transcribed_RNA"/>
</dbReference>
<sequence length="158" mass="17028">MATCDPLREVGERPCGGMSNDLFCISPCCVRRPRCGDWTLVSTADQLFSSPRAAFAPKLPLAFAKRALLCGSFVGSDETTSAMEEECSSLCLLCPGVDVCACEMSMQFRSCLPFAFCGALWRWRDPCGACSCGPLDEFSSCAPRGDCANRCFACLRLG</sequence>
<name>A0A6S9VTB9_CHRCT</name>